<dbReference type="EMBL" id="BTGB01000005">
    <property type="protein sequence ID" value="GMM46988.1"/>
    <property type="molecule type" value="Genomic_DNA"/>
</dbReference>
<evidence type="ECO:0000313" key="9">
    <source>
        <dbReference type="Proteomes" id="UP001378960"/>
    </source>
</evidence>
<proteinExistence type="inferred from homology"/>
<name>A0AAV5R709_PICKL</name>
<dbReference type="InterPro" id="IPR037679">
    <property type="entry name" value="Apc5"/>
</dbReference>
<comment type="similarity">
    <text evidence="1">Belongs to the APC5 family.</text>
</comment>
<dbReference type="GO" id="GO:0031145">
    <property type="term" value="P:anaphase-promoting complex-dependent catabolic process"/>
    <property type="evidence" value="ECO:0007669"/>
    <property type="project" value="TreeGrafter"/>
</dbReference>
<evidence type="ECO:0000256" key="3">
    <source>
        <dbReference type="ARBA" id="ARBA00022618"/>
    </source>
</evidence>
<feature type="domain" description="Anaphase-promoting complex subunit 5" evidence="7">
    <location>
        <begin position="285"/>
        <end position="372"/>
    </location>
</feature>
<evidence type="ECO:0000256" key="4">
    <source>
        <dbReference type="ARBA" id="ARBA00022776"/>
    </source>
</evidence>
<keyword evidence="6" id="KW-0131">Cell cycle</keyword>
<protein>
    <recommendedName>
        <fullName evidence="2">Anaphase-promoting complex subunit 5</fullName>
    </recommendedName>
</protein>
<evidence type="ECO:0000313" key="8">
    <source>
        <dbReference type="EMBL" id="GMM46988.1"/>
    </source>
</evidence>
<evidence type="ECO:0000256" key="6">
    <source>
        <dbReference type="ARBA" id="ARBA00023306"/>
    </source>
</evidence>
<keyword evidence="4" id="KW-0498">Mitosis</keyword>
<keyword evidence="5" id="KW-0833">Ubl conjugation pathway</keyword>
<evidence type="ECO:0000256" key="1">
    <source>
        <dbReference type="ARBA" id="ARBA00007450"/>
    </source>
</evidence>
<dbReference type="GO" id="GO:0045842">
    <property type="term" value="P:positive regulation of mitotic metaphase/anaphase transition"/>
    <property type="evidence" value="ECO:0007669"/>
    <property type="project" value="TreeGrafter"/>
</dbReference>
<keyword evidence="3" id="KW-0132">Cell division</keyword>
<evidence type="ECO:0000259" key="7">
    <source>
        <dbReference type="Pfam" id="PF12862"/>
    </source>
</evidence>
<evidence type="ECO:0000256" key="5">
    <source>
        <dbReference type="ARBA" id="ARBA00022786"/>
    </source>
</evidence>
<dbReference type="Proteomes" id="UP001378960">
    <property type="component" value="Unassembled WGS sequence"/>
</dbReference>
<evidence type="ECO:0000256" key="2">
    <source>
        <dbReference type="ARBA" id="ARBA00016066"/>
    </source>
</evidence>
<accession>A0AAV5R709</accession>
<dbReference type="GO" id="GO:0051301">
    <property type="term" value="P:cell division"/>
    <property type="evidence" value="ECO:0007669"/>
    <property type="project" value="UniProtKB-KW"/>
</dbReference>
<sequence>MISPSKIPILVLIRGYCHKKIPQRCIPPVLSILVELIESDPDQKPTLSKSFITKNTDGTNESNDLLKLYFPSLDDILSSINVSVRSFFKTNDTVQLNSTEEDIALISQYIQNDLWSLKSYDDFYTFLISTSALIVDPAFETNLLNNIPLSLLPSSDLVKPLYSSSFLGSFVSALSIVITTMPFEEGIRIWKGFLQYREDSKYSHPSHCTKKDNILEYSFENSIIKSNSLDKQNTKNIVYSHMDLSSLFQSQVIKLQKNSIPPSDDWINLMKALNQSNKTLMPSLYHVEYLDHWRKGNYDQTFDSLHRYFDYMMSSRKQYFYHYALLALATLHSSFGANKDALRAIDEAILVARENKDLDCLNYLLTWLLNFMISKPHLFIRSDKHPPRLEILNFLKLKTKEIQDLSLQAVSLQFEVVLSLLEGSCLKFMMENLIKTFYLILNFNDITELRNLFVTACQVSDTIFKRIGYPIIGDIYLDMAIDHARKNRSEFDIIVLYIRRSANLFFSGQIEESFNLLNSVEEKSKKSFSVTAKWNMAYHSLKFYEQLNKCEYSQCELLLEKMDSLSATIDDQEITNEYLYQRALYFIKLCNVQDSYKIITKQIECMKENPIAYNNFWFIRFQVLQAKMYVTCTQYPDRSLTLLLNALRLSHKGSLMFNYCESVICLCELLLKSDPLNSTSDVQILLNELLPKVIEINRNDLISDSYLLMAKALFMESEIKEQKSLKIQNDSFKILKCLRIAYKGYESIEDHEKIHLCLKLEMKIAKFFNIPELEYDLASKLNTQGQ</sequence>
<dbReference type="AlphaFoldDB" id="A0AAV5R709"/>
<dbReference type="Pfam" id="PF12862">
    <property type="entry name" value="ANAPC5"/>
    <property type="match status" value="1"/>
</dbReference>
<dbReference type="PANTHER" id="PTHR12830">
    <property type="entry name" value="ANAPHASE-PROMOTING COMPLEX SUBUNIT 5"/>
    <property type="match status" value="1"/>
</dbReference>
<gene>
    <name evidence="8" type="ORF">DAPK24_035630</name>
</gene>
<organism evidence="8 9">
    <name type="scientific">Pichia kluyveri</name>
    <name type="common">Yeast</name>
    <dbReference type="NCBI Taxonomy" id="36015"/>
    <lineage>
        <taxon>Eukaryota</taxon>
        <taxon>Fungi</taxon>
        <taxon>Dikarya</taxon>
        <taxon>Ascomycota</taxon>
        <taxon>Saccharomycotina</taxon>
        <taxon>Pichiomycetes</taxon>
        <taxon>Pichiales</taxon>
        <taxon>Pichiaceae</taxon>
        <taxon>Pichia</taxon>
    </lineage>
</organism>
<dbReference type="GO" id="GO:0005680">
    <property type="term" value="C:anaphase-promoting complex"/>
    <property type="evidence" value="ECO:0007669"/>
    <property type="project" value="InterPro"/>
</dbReference>
<keyword evidence="9" id="KW-1185">Reference proteome</keyword>
<dbReference type="GO" id="GO:0070979">
    <property type="term" value="P:protein K11-linked ubiquitination"/>
    <property type="evidence" value="ECO:0007669"/>
    <property type="project" value="TreeGrafter"/>
</dbReference>
<comment type="caution">
    <text evidence="8">The sequence shown here is derived from an EMBL/GenBank/DDBJ whole genome shotgun (WGS) entry which is preliminary data.</text>
</comment>
<dbReference type="PANTHER" id="PTHR12830:SF9">
    <property type="entry name" value="ANAPHASE-PROMOTING COMPLEX SUBUNIT 5"/>
    <property type="match status" value="1"/>
</dbReference>
<dbReference type="InterPro" id="IPR026000">
    <property type="entry name" value="Apc5_dom"/>
</dbReference>
<reference evidence="8 9" key="1">
    <citation type="journal article" date="2023" name="Elife">
        <title>Identification of key yeast species and microbe-microbe interactions impacting larval growth of Drosophila in the wild.</title>
        <authorList>
            <person name="Mure A."/>
            <person name="Sugiura Y."/>
            <person name="Maeda R."/>
            <person name="Honda K."/>
            <person name="Sakurai N."/>
            <person name="Takahashi Y."/>
            <person name="Watada M."/>
            <person name="Katoh T."/>
            <person name="Gotoh A."/>
            <person name="Gotoh Y."/>
            <person name="Taniguchi I."/>
            <person name="Nakamura K."/>
            <person name="Hayashi T."/>
            <person name="Katayama T."/>
            <person name="Uemura T."/>
            <person name="Hattori Y."/>
        </authorList>
    </citation>
    <scope>NUCLEOTIDE SEQUENCE [LARGE SCALE GENOMIC DNA]</scope>
    <source>
        <strain evidence="8 9">PK-24</strain>
    </source>
</reference>